<dbReference type="FunFam" id="3.40.50.720:FF:000084">
    <property type="entry name" value="Short-chain dehydrogenase reductase"/>
    <property type="match status" value="1"/>
</dbReference>
<dbReference type="NCBIfam" id="NF005559">
    <property type="entry name" value="PRK07231.1"/>
    <property type="match status" value="1"/>
</dbReference>
<dbReference type="CDD" id="cd05233">
    <property type="entry name" value="SDR_c"/>
    <property type="match status" value="1"/>
</dbReference>
<dbReference type="InterPro" id="IPR036291">
    <property type="entry name" value="NAD(P)-bd_dom_sf"/>
</dbReference>
<dbReference type="PANTHER" id="PTHR24321:SF8">
    <property type="entry name" value="ESTRADIOL 17-BETA-DEHYDROGENASE 8-RELATED"/>
    <property type="match status" value="1"/>
</dbReference>
<dbReference type="InterPro" id="IPR002347">
    <property type="entry name" value="SDR_fam"/>
</dbReference>
<dbReference type="PANTHER" id="PTHR24321">
    <property type="entry name" value="DEHYDROGENASES, SHORT CHAIN"/>
    <property type="match status" value="1"/>
</dbReference>
<dbReference type="InterPro" id="IPR057326">
    <property type="entry name" value="KR_dom"/>
</dbReference>
<protein>
    <recommendedName>
        <fullName evidence="4">Ketoreductase domain-containing protein</fullName>
    </recommendedName>
</protein>
<reference evidence="5" key="1">
    <citation type="submission" date="2018-05" db="EMBL/GenBank/DDBJ databases">
        <authorList>
            <person name="Lanie J.A."/>
            <person name="Ng W.-L."/>
            <person name="Kazmierczak K.M."/>
            <person name="Andrzejewski T.M."/>
            <person name="Davidsen T.M."/>
            <person name="Wayne K.J."/>
            <person name="Tettelin H."/>
            <person name="Glass J.I."/>
            <person name="Rusch D."/>
            <person name="Podicherti R."/>
            <person name="Tsui H.-C.T."/>
            <person name="Winkler M.E."/>
        </authorList>
    </citation>
    <scope>NUCLEOTIDE SEQUENCE</scope>
</reference>
<dbReference type="PRINTS" id="PR00081">
    <property type="entry name" value="GDHRDH"/>
</dbReference>
<dbReference type="EMBL" id="UINC01007869">
    <property type="protein sequence ID" value="SVA35456.1"/>
    <property type="molecule type" value="Genomic_DNA"/>
</dbReference>
<evidence type="ECO:0000313" key="5">
    <source>
        <dbReference type="EMBL" id="SVA35456.1"/>
    </source>
</evidence>
<dbReference type="PROSITE" id="PS00061">
    <property type="entry name" value="ADH_SHORT"/>
    <property type="match status" value="1"/>
</dbReference>
<evidence type="ECO:0000259" key="4">
    <source>
        <dbReference type="SMART" id="SM00822"/>
    </source>
</evidence>
<accession>A0A381V501</accession>
<gene>
    <name evidence="5" type="ORF">METZ01_LOCUS88310</name>
</gene>
<name>A0A381V501_9ZZZZ</name>
<keyword evidence="2" id="KW-0560">Oxidoreductase</keyword>
<evidence type="ECO:0000256" key="3">
    <source>
        <dbReference type="ARBA" id="ARBA00023027"/>
    </source>
</evidence>
<dbReference type="PRINTS" id="PR00080">
    <property type="entry name" value="SDRFAMILY"/>
</dbReference>
<organism evidence="5">
    <name type="scientific">marine metagenome</name>
    <dbReference type="NCBI Taxonomy" id="408172"/>
    <lineage>
        <taxon>unclassified sequences</taxon>
        <taxon>metagenomes</taxon>
        <taxon>ecological metagenomes</taxon>
    </lineage>
</organism>
<dbReference type="SUPFAM" id="SSF51735">
    <property type="entry name" value="NAD(P)-binding Rossmann-fold domains"/>
    <property type="match status" value="1"/>
</dbReference>
<feature type="domain" description="Ketoreductase" evidence="4">
    <location>
        <begin position="17"/>
        <end position="202"/>
    </location>
</feature>
<evidence type="ECO:0000256" key="1">
    <source>
        <dbReference type="ARBA" id="ARBA00006484"/>
    </source>
</evidence>
<dbReference type="GO" id="GO:0016491">
    <property type="term" value="F:oxidoreductase activity"/>
    <property type="evidence" value="ECO:0007669"/>
    <property type="project" value="UniProtKB-KW"/>
</dbReference>
<dbReference type="InterPro" id="IPR020904">
    <property type="entry name" value="Sc_DH/Rdtase_CS"/>
</dbReference>
<dbReference type="AlphaFoldDB" id="A0A381V501"/>
<dbReference type="Pfam" id="PF13561">
    <property type="entry name" value="adh_short_C2"/>
    <property type="match status" value="1"/>
</dbReference>
<dbReference type="Gene3D" id="3.40.50.720">
    <property type="entry name" value="NAD(P)-binding Rossmann-like Domain"/>
    <property type="match status" value="1"/>
</dbReference>
<dbReference type="SMART" id="SM00822">
    <property type="entry name" value="PKS_KR"/>
    <property type="match status" value="1"/>
</dbReference>
<sequence>MNSRVFRLEPSARLVGRRALVTGGAAGIGRAICERFASEGATVVIADIQEKEGNLTAASINQTGGRARFIQTDVSSEDSVRDLAANSVEYMDGIDIVVNDAGAFVFGSIEDTTIASWMKAFGVNVVGAANVVKHCLDALKKSKSPSIVNIASISSFIAQPDSLPYNASKGALQQMTRCLAMDLGHLNIRVNCICPGDIWTDGWHSRGEAREKLTGSKSLHGFVEEAAKANLMKRIGTPEEVASAALFLASDEASFVTGASVVVDGGHTI</sequence>
<evidence type="ECO:0000256" key="2">
    <source>
        <dbReference type="ARBA" id="ARBA00023002"/>
    </source>
</evidence>
<comment type="similarity">
    <text evidence="1">Belongs to the short-chain dehydrogenases/reductases (SDR) family.</text>
</comment>
<proteinExistence type="inferred from homology"/>
<keyword evidence="3" id="KW-0520">NAD</keyword>